<evidence type="ECO:0000313" key="2">
    <source>
        <dbReference type="EMBL" id="KAG0278550.1"/>
    </source>
</evidence>
<evidence type="ECO:0000313" key="3">
    <source>
        <dbReference type="Proteomes" id="UP001194580"/>
    </source>
</evidence>
<evidence type="ECO:0008006" key="4">
    <source>
        <dbReference type="Google" id="ProtNLM"/>
    </source>
</evidence>
<keyword evidence="1" id="KW-0732">Signal</keyword>
<accession>A0AAD4H958</accession>
<dbReference type="EMBL" id="JAAAIL010000187">
    <property type="protein sequence ID" value="KAG0278550.1"/>
    <property type="molecule type" value="Genomic_DNA"/>
</dbReference>
<dbReference type="AlphaFoldDB" id="A0AAD4H958"/>
<name>A0AAD4H958_9FUNG</name>
<gene>
    <name evidence="2" type="ORF">BGZ95_003732</name>
</gene>
<feature type="chain" id="PRO_5042182217" description="Secreted protein" evidence="1">
    <location>
        <begin position="19"/>
        <end position="179"/>
    </location>
</feature>
<evidence type="ECO:0000256" key="1">
    <source>
        <dbReference type="SAM" id="SignalP"/>
    </source>
</evidence>
<proteinExistence type="predicted"/>
<reference evidence="2" key="1">
    <citation type="journal article" date="2020" name="Fungal Divers.">
        <title>Resolving the Mortierellaceae phylogeny through synthesis of multi-gene phylogenetics and phylogenomics.</title>
        <authorList>
            <person name="Vandepol N."/>
            <person name="Liber J."/>
            <person name="Desiro A."/>
            <person name="Na H."/>
            <person name="Kennedy M."/>
            <person name="Barry K."/>
            <person name="Grigoriev I.V."/>
            <person name="Miller A.N."/>
            <person name="O'Donnell K."/>
            <person name="Stajich J.E."/>
            <person name="Bonito G."/>
        </authorList>
    </citation>
    <scope>NUCLEOTIDE SEQUENCE</scope>
    <source>
        <strain evidence="2">NRRL 28262</strain>
    </source>
</reference>
<dbReference type="Proteomes" id="UP001194580">
    <property type="component" value="Unassembled WGS sequence"/>
</dbReference>
<sequence length="179" mass="17700">MQFKTLALAAVAVAVVNAQAFEQNECSKCVFGSFSKDATCATLTPAQMTTLQAGFASGKVEPLKIGAAVQDPAIKACLCHWAGSAFTTDGKGAAGSCFTPLTPAPACNSSQIGEATNGIKPLEPILNCAALVKPSTPAGATTTTTAGGPAPTGKSGAVQLNMPYVLSVAALGLAALAGL</sequence>
<comment type="caution">
    <text evidence="2">The sequence shown here is derived from an EMBL/GenBank/DDBJ whole genome shotgun (WGS) entry which is preliminary data.</text>
</comment>
<feature type="signal peptide" evidence="1">
    <location>
        <begin position="1"/>
        <end position="18"/>
    </location>
</feature>
<keyword evidence="3" id="KW-1185">Reference proteome</keyword>
<organism evidence="2 3">
    <name type="scientific">Linnemannia exigua</name>
    <dbReference type="NCBI Taxonomy" id="604196"/>
    <lineage>
        <taxon>Eukaryota</taxon>
        <taxon>Fungi</taxon>
        <taxon>Fungi incertae sedis</taxon>
        <taxon>Mucoromycota</taxon>
        <taxon>Mortierellomycotina</taxon>
        <taxon>Mortierellomycetes</taxon>
        <taxon>Mortierellales</taxon>
        <taxon>Mortierellaceae</taxon>
        <taxon>Linnemannia</taxon>
    </lineage>
</organism>
<protein>
    <recommendedName>
        <fullName evidence="4">Secreted protein</fullName>
    </recommendedName>
</protein>